<dbReference type="EMBL" id="JARXVC010000004">
    <property type="protein sequence ID" value="MDH6280989.1"/>
    <property type="molecule type" value="Genomic_DNA"/>
</dbReference>
<sequence>MLVTHRTTSTFDPSAREDGNDMILILSPDLSVDLTRAQAEHLHAILGEVLNI</sequence>
<dbReference type="Proteomes" id="UP001160334">
    <property type="component" value="Unassembled WGS sequence"/>
</dbReference>
<reference evidence="1 2" key="1">
    <citation type="submission" date="2023-04" db="EMBL/GenBank/DDBJ databases">
        <title>Forest soil microbial communities from Buena Vista Peninsula, Colon Province, Panama.</title>
        <authorList>
            <person name="Bouskill N."/>
        </authorList>
    </citation>
    <scope>NUCLEOTIDE SEQUENCE [LARGE SCALE GENOMIC DNA]</scope>
    <source>
        <strain evidence="1 2">CFH S0262</strain>
    </source>
</reference>
<evidence type="ECO:0000313" key="1">
    <source>
        <dbReference type="EMBL" id="MDH6280989.1"/>
    </source>
</evidence>
<dbReference type="RefSeq" id="WP_280760314.1">
    <property type="nucleotide sequence ID" value="NZ_JARXVC010000004.1"/>
</dbReference>
<evidence type="ECO:0000313" key="2">
    <source>
        <dbReference type="Proteomes" id="UP001160334"/>
    </source>
</evidence>
<keyword evidence="2" id="KW-1185">Reference proteome</keyword>
<gene>
    <name evidence="1" type="ORF">M2280_002202</name>
</gene>
<proteinExistence type="predicted"/>
<protein>
    <submittedName>
        <fullName evidence="1">Uncharacterized protein</fullName>
    </submittedName>
</protein>
<accession>A0ABT6MC60</accession>
<name>A0ABT6MC60_9NOCA</name>
<organism evidence="1 2">
    <name type="scientific">Prescottella agglutinans</name>
    <dbReference type="NCBI Taxonomy" id="1644129"/>
    <lineage>
        <taxon>Bacteria</taxon>
        <taxon>Bacillati</taxon>
        <taxon>Actinomycetota</taxon>
        <taxon>Actinomycetes</taxon>
        <taxon>Mycobacteriales</taxon>
        <taxon>Nocardiaceae</taxon>
        <taxon>Prescottella</taxon>
    </lineage>
</organism>
<comment type="caution">
    <text evidence="1">The sequence shown here is derived from an EMBL/GenBank/DDBJ whole genome shotgun (WGS) entry which is preliminary data.</text>
</comment>